<keyword evidence="2" id="KW-1185">Reference proteome</keyword>
<protein>
    <submittedName>
        <fullName evidence="1">Uncharacterized protein</fullName>
    </submittedName>
</protein>
<dbReference type="AlphaFoldDB" id="A0AAV4R5R3"/>
<proteinExistence type="predicted"/>
<dbReference type="EMBL" id="BPLQ01005692">
    <property type="protein sequence ID" value="GIY16394.1"/>
    <property type="molecule type" value="Genomic_DNA"/>
</dbReference>
<evidence type="ECO:0000313" key="2">
    <source>
        <dbReference type="Proteomes" id="UP001054837"/>
    </source>
</evidence>
<evidence type="ECO:0000313" key="1">
    <source>
        <dbReference type="EMBL" id="GIY16394.1"/>
    </source>
</evidence>
<reference evidence="1 2" key="1">
    <citation type="submission" date="2021-06" db="EMBL/GenBank/DDBJ databases">
        <title>Caerostris darwini draft genome.</title>
        <authorList>
            <person name="Kono N."/>
            <person name="Arakawa K."/>
        </authorList>
    </citation>
    <scope>NUCLEOTIDE SEQUENCE [LARGE SCALE GENOMIC DNA]</scope>
</reference>
<sequence>MGTSAQGYNRVDSLSLAHSLLHQVIRKPALAHPFGENREVTLPSLFVASPSSREAVRSSDVIQLSQWEDVCT</sequence>
<comment type="caution">
    <text evidence="1">The sequence shown here is derived from an EMBL/GenBank/DDBJ whole genome shotgun (WGS) entry which is preliminary data.</text>
</comment>
<gene>
    <name evidence="1" type="ORF">CDAR_532151</name>
</gene>
<dbReference type="Proteomes" id="UP001054837">
    <property type="component" value="Unassembled WGS sequence"/>
</dbReference>
<organism evidence="1 2">
    <name type="scientific">Caerostris darwini</name>
    <dbReference type="NCBI Taxonomy" id="1538125"/>
    <lineage>
        <taxon>Eukaryota</taxon>
        <taxon>Metazoa</taxon>
        <taxon>Ecdysozoa</taxon>
        <taxon>Arthropoda</taxon>
        <taxon>Chelicerata</taxon>
        <taxon>Arachnida</taxon>
        <taxon>Araneae</taxon>
        <taxon>Araneomorphae</taxon>
        <taxon>Entelegynae</taxon>
        <taxon>Araneoidea</taxon>
        <taxon>Araneidae</taxon>
        <taxon>Caerostris</taxon>
    </lineage>
</organism>
<accession>A0AAV4R5R3</accession>
<name>A0AAV4R5R3_9ARAC</name>